<reference evidence="1" key="1">
    <citation type="journal article" date="2023" name="Mol. Phylogenet. Evol.">
        <title>Genome-scale phylogeny and comparative genomics of the fungal order Sordariales.</title>
        <authorList>
            <person name="Hensen N."/>
            <person name="Bonometti L."/>
            <person name="Westerberg I."/>
            <person name="Brannstrom I.O."/>
            <person name="Guillou S."/>
            <person name="Cros-Aarteil S."/>
            <person name="Calhoun S."/>
            <person name="Haridas S."/>
            <person name="Kuo A."/>
            <person name="Mondo S."/>
            <person name="Pangilinan J."/>
            <person name="Riley R."/>
            <person name="LaButti K."/>
            <person name="Andreopoulos B."/>
            <person name="Lipzen A."/>
            <person name="Chen C."/>
            <person name="Yan M."/>
            <person name="Daum C."/>
            <person name="Ng V."/>
            <person name="Clum A."/>
            <person name="Steindorff A."/>
            <person name="Ohm R.A."/>
            <person name="Martin F."/>
            <person name="Silar P."/>
            <person name="Natvig D.O."/>
            <person name="Lalanne C."/>
            <person name="Gautier V."/>
            <person name="Ament-Velasquez S.L."/>
            <person name="Kruys A."/>
            <person name="Hutchinson M.I."/>
            <person name="Powell A.J."/>
            <person name="Barry K."/>
            <person name="Miller A.N."/>
            <person name="Grigoriev I.V."/>
            <person name="Debuchy R."/>
            <person name="Gladieux P."/>
            <person name="Hiltunen Thoren M."/>
            <person name="Johannesson H."/>
        </authorList>
    </citation>
    <scope>NUCLEOTIDE SEQUENCE</scope>
    <source>
        <strain evidence="1">SMH4131-1</strain>
    </source>
</reference>
<dbReference type="EMBL" id="JAUEPO010000006">
    <property type="protein sequence ID" value="KAK3320118.1"/>
    <property type="molecule type" value="Genomic_DNA"/>
</dbReference>
<reference evidence="1" key="2">
    <citation type="submission" date="2023-06" db="EMBL/GenBank/DDBJ databases">
        <authorList>
            <consortium name="Lawrence Berkeley National Laboratory"/>
            <person name="Haridas S."/>
            <person name="Hensen N."/>
            <person name="Bonometti L."/>
            <person name="Westerberg I."/>
            <person name="Brannstrom I.O."/>
            <person name="Guillou S."/>
            <person name="Cros-Aarteil S."/>
            <person name="Calhoun S."/>
            <person name="Kuo A."/>
            <person name="Mondo S."/>
            <person name="Pangilinan J."/>
            <person name="Riley R."/>
            <person name="Labutti K."/>
            <person name="Andreopoulos B."/>
            <person name="Lipzen A."/>
            <person name="Chen C."/>
            <person name="Yanf M."/>
            <person name="Daum C."/>
            <person name="Ng V."/>
            <person name="Clum A."/>
            <person name="Steindorff A."/>
            <person name="Ohm R."/>
            <person name="Martin F."/>
            <person name="Silar P."/>
            <person name="Natvig D."/>
            <person name="Lalanne C."/>
            <person name="Gautier V."/>
            <person name="Ament-Velasquez S.L."/>
            <person name="Kruys A."/>
            <person name="Hutchinson M.I."/>
            <person name="Powell A.J."/>
            <person name="Barry K."/>
            <person name="Miller A.N."/>
            <person name="Grigoriev I.V."/>
            <person name="Debuchy R."/>
            <person name="Gladieux P."/>
            <person name="Thoren M.H."/>
            <person name="Johannesson H."/>
        </authorList>
    </citation>
    <scope>NUCLEOTIDE SEQUENCE</scope>
    <source>
        <strain evidence="1">SMH4131-1</strain>
    </source>
</reference>
<protein>
    <submittedName>
        <fullName evidence="1">Uncharacterized protein</fullName>
    </submittedName>
</protein>
<accession>A0AAE0M696</accession>
<evidence type="ECO:0000313" key="2">
    <source>
        <dbReference type="Proteomes" id="UP001286456"/>
    </source>
</evidence>
<organism evidence="1 2">
    <name type="scientific">Cercophora scortea</name>
    <dbReference type="NCBI Taxonomy" id="314031"/>
    <lineage>
        <taxon>Eukaryota</taxon>
        <taxon>Fungi</taxon>
        <taxon>Dikarya</taxon>
        <taxon>Ascomycota</taxon>
        <taxon>Pezizomycotina</taxon>
        <taxon>Sordariomycetes</taxon>
        <taxon>Sordariomycetidae</taxon>
        <taxon>Sordariales</taxon>
        <taxon>Lasiosphaeriaceae</taxon>
        <taxon>Cercophora</taxon>
    </lineage>
</organism>
<proteinExistence type="predicted"/>
<evidence type="ECO:0000313" key="1">
    <source>
        <dbReference type="EMBL" id="KAK3320118.1"/>
    </source>
</evidence>
<dbReference type="AlphaFoldDB" id="A0AAE0M696"/>
<sequence length="203" mass="22742">MNRAESTMHPVRPLCAHSASINPTPARLHFAALAKLETGKRQEKIAQIPAAWSDNCPRNELRNLLECFAPSVLQHHPPPTTQLRWPLQSGRPYLHLTFSGSHRTPQVRRQREPGTGQLTVVAWGVFTDWALAPLLAQFLAFPGHVLTSILRTCNCTSTPSKRLFLPLPLPPQHHTAFTKAPLHVTAHRTYRPIHSPTEHNSNT</sequence>
<name>A0AAE0M696_9PEZI</name>
<dbReference type="Proteomes" id="UP001286456">
    <property type="component" value="Unassembled WGS sequence"/>
</dbReference>
<comment type="caution">
    <text evidence="1">The sequence shown here is derived from an EMBL/GenBank/DDBJ whole genome shotgun (WGS) entry which is preliminary data.</text>
</comment>
<gene>
    <name evidence="1" type="ORF">B0T19DRAFT_281652</name>
</gene>
<keyword evidence="2" id="KW-1185">Reference proteome</keyword>